<dbReference type="OrthoDB" id="148358at2157"/>
<feature type="transmembrane region" description="Helical" evidence="6">
    <location>
        <begin position="87"/>
        <end position="106"/>
    </location>
</feature>
<evidence type="ECO:0000313" key="9">
    <source>
        <dbReference type="Proteomes" id="UP000000663"/>
    </source>
</evidence>
<dbReference type="KEGG" id="rci:LRC324"/>
<gene>
    <name evidence="8" type="ORF">LRC324</name>
</gene>
<feature type="transmembrane region" description="Helical" evidence="6">
    <location>
        <begin position="162"/>
        <end position="183"/>
    </location>
</feature>
<protein>
    <submittedName>
        <fullName evidence="8">Cytochrome c assembly protein</fullName>
    </submittedName>
</protein>
<comment type="subcellular location">
    <subcellularLocation>
        <location evidence="1">Membrane</location>
        <topology evidence="1">Multi-pass membrane protein</topology>
    </subcellularLocation>
</comment>
<dbReference type="STRING" id="351160.LRC324"/>
<dbReference type="PANTHER" id="PTHR30071">
    <property type="entry name" value="HEME EXPORTER PROTEIN C"/>
    <property type="match status" value="1"/>
</dbReference>
<evidence type="ECO:0000256" key="3">
    <source>
        <dbReference type="ARBA" id="ARBA00022748"/>
    </source>
</evidence>
<evidence type="ECO:0000256" key="1">
    <source>
        <dbReference type="ARBA" id="ARBA00004141"/>
    </source>
</evidence>
<feature type="transmembrane region" description="Helical" evidence="6">
    <location>
        <begin position="126"/>
        <end position="150"/>
    </location>
</feature>
<dbReference type="GO" id="GO:0020037">
    <property type="term" value="F:heme binding"/>
    <property type="evidence" value="ECO:0007669"/>
    <property type="project" value="InterPro"/>
</dbReference>
<keyword evidence="2 6" id="KW-0812">Transmembrane</keyword>
<feature type="transmembrane region" description="Helical" evidence="6">
    <location>
        <begin position="203"/>
        <end position="218"/>
    </location>
</feature>
<keyword evidence="3" id="KW-0201">Cytochrome c-type biogenesis</keyword>
<feature type="transmembrane region" description="Helical" evidence="6">
    <location>
        <begin position="230"/>
        <end position="250"/>
    </location>
</feature>
<feature type="transmembrane region" description="Helical" evidence="6">
    <location>
        <begin position="63"/>
        <end position="80"/>
    </location>
</feature>
<keyword evidence="5 6" id="KW-0472">Membrane</keyword>
<dbReference type="AlphaFoldDB" id="Q0W8J6"/>
<organism evidence="8 9">
    <name type="scientific">Methanocella arvoryzae (strain DSM 22066 / NBRC 105507 / MRE50)</name>
    <dbReference type="NCBI Taxonomy" id="351160"/>
    <lineage>
        <taxon>Archaea</taxon>
        <taxon>Methanobacteriati</taxon>
        <taxon>Methanobacteriota</taxon>
        <taxon>Stenosarchaea group</taxon>
        <taxon>Methanomicrobia</taxon>
        <taxon>Methanocellales</taxon>
        <taxon>Methanocellaceae</taxon>
        <taxon>Methanocella</taxon>
    </lineage>
</organism>
<evidence type="ECO:0000313" key="8">
    <source>
        <dbReference type="EMBL" id="CAJ35297.1"/>
    </source>
</evidence>
<dbReference type="EMBL" id="AM114193">
    <property type="protein sequence ID" value="CAJ35297.1"/>
    <property type="molecule type" value="Genomic_DNA"/>
</dbReference>
<evidence type="ECO:0000256" key="6">
    <source>
        <dbReference type="SAM" id="Phobius"/>
    </source>
</evidence>
<evidence type="ECO:0000259" key="7">
    <source>
        <dbReference type="Pfam" id="PF01578"/>
    </source>
</evidence>
<dbReference type="InterPro" id="IPR045062">
    <property type="entry name" value="Cyt_c_biogenesis_CcsA/CcmC"/>
</dbReference>
<sequence>MIAEQWVLAAGAAIFVATIIAIRFHLDRLVPWIASSGCAAILLALLFRLIATGRVPWASLSESAALLALIVSVAAVISILKDMPRPMSYFLVIVAATLAAFSAASWEAPGTLPVSLQSEWLLVHVPIAIVSYGLFACSAAASAAYLYYMVKRPSESAKTARLDRLSITCITVGLLLLVIAIIMGSLWAKAAWGSYWSWDPKETWSLITAIVYGAYLVLRRAGMKGEEAAYVSLIGFGCVIFTYLGVSYIIPGLHSYA</sequence>
<dbReference type="GeneID" id="5144119"/>
<dbReference type="PANTHER" id="PTHR30071:SF1">
    <property type="entry name" value="CYTOCHROME B_B6 PROTEIN-RELATED"/>
    <property type="match status" value="1"/>
</dbReference>
<name>Q0W8J6_METAR</name>
<keyword evidence="9" id="KW-1185">Reference proteome</keyword>
<dbReference type="Pfam" id="PF01578">
    <property type="entry name" value="Cytochrom_C_asm"/>
    <property type="match status" value="1"/>
</dbReference>
<dbReference type="GO" id="GO:0005886">
    <property type="term" value="C:plasma membrane"/>
    <property type="evidence" value="ECO:0007669"/>
    <property type="project" value="TreeGrafter"/>
</dbReference>
<feature type="transmembrane region" description="Helical" evidence="6">
    <location>
        <begin position="29"/>
        <end position="51"/>
    </location>
</feature>
<evidence type="ECO:0000256" key="4">
    <source>
        <dbReference type="ARBA" id="ARBA00022989"/>
    </source>
</evidence>
<feature type="domain" description="Cytochrome c assembly protein" evidence="7">
    <location>
        <begin position="57"/>
        <end position="254"/>
    </location>
</feature>
<dbReference type="InterPro" id="IPR002541">
    <property type="entry name" value="Cyt_c_assembly"/>
</dbReference>
<feature type="transmembrane region" description="Helical" evidence="6">
    <location>
        <begin position="6"/>
        <end position="22"/>
    </location>
</feature>
<dbReference type="RefSeq" id="WP_012037193.1">
    <property type="nucleotide sequence ID" value="NC_009464.1"/>
</dbReference>
<dbReference type="eggNOG" id="arCOG00267">
    <property type="taxonomic scope" value="Archaea"/>
</dbReference>
<evidence type="ECO:0000256" key="2">
    <source>
        <dbReference type="ARBA" id="ARBA00022692"/>
    </source>
</evidence>
<proteinExistence type="predicted"/>
<dbReference type="Proteomes" id="UP000000663">
    <property type="component" value="Chromosome"/>
</dbReference>
<evidence type="ECO:0000256" key="5">
    <source>
        <dbReference type="ARBA" id="ARBA00023136"/>
    </source>
</evidence>
<keyword evidence="4 6" id="KW-1133">Transmembrane helix</keyword>
<accession>Q0W8J6</accession>
<dbReference type="GO" id="GO:0017004">
    <property type="term" value="P:cytochrome complex assembly"/>
    <property type="evidence" value="ECO:0007669"/>
    <property type="project" value="UniProtKB-KW"/>
</dbReference>
<reference evidence="8 9" key="1">
    <citation type="journal article" date="2006" name="Science">
        <title>Genome of rice cluster I archaea -- the key methane producers in the rice rhizosphere.</title>
        <authorList>
            <person name="Erkel C."/>
            <person name="Kube M."/>
            <person name="Reinhardt R."/>
            <person name="Liesack W."/>
        </authorList>
    </citation>
    <scope>NUCLEOTIDE SEQUENCE [LARGE SCALE GENOMIC DNA]</scope>
    <source>
        <strain evidence="9">DSM 22066 / NBRC 105507 / MRE50</strain>
    </source>
</reference>